<feature type="non-terminal residue" evidence="2">
    <location>
        <position position="31"/>
    </location>
</feature>
<proteinExistence type="predicted"/>
<accession>A0A392VFT4</accession>
<keyword evidence="3" id="KW-1185">Reference proteome</keyword>
<evidence type="ECO:0000313" key="3">
    <source>
        <dbReference type="Proteomes" id="UP000265520"/>
    </source>
</evidence>
<dbReference type="InterPro" id="IPR048351">
    <property type="entry name" value="SOK_DIX"/>
</dbReference>
<dbReference type="EMBL" id="LXQA011137094">
    <property type="protein sequence ID" value="MCI86312.1"/>
    <property type="molecule type" value="Genomic_DNA"/>
</dbReference>
<reference evidence="2 3" key="1">
    <citation type="journal article" date="2018" name="Front. Plant Sci.">
        <title>Red Clover (Trifolium pratense) and Zigzag Clover (T. medium) - A Picture of Genomic Similarities and Differences.</title>
        <authorList>
            <person name="Dluhosova J."/>
            <person name="Istvanek J."/>
            <person name="Nedelnik J."/>
            <person name="Repkova J."/>
        </authorList>
    </citation>
    <scope>NUCLEOTIDE SEQUENCE [LARGE SCALE GENOMIC DNA]</scope>
    <source>
        <strain evidence="3">cv. 10/8</strain>
        <tissue evidence="2">Leaf</tissue>
    </source>
</reference>
<name>A0A392VFT4_9FABA</name>
<evidence type="ECO:0000313" key="2">
    <source>
        <dbReference type="EMBL" id="MCI86312.1"/>
    </source>
</evidence>
<organism evidence="2 3">
    <name type="scientific">Trifolium medium</name>
    <dbReference type="NCBI Taxonomy" id="97028"/>
    <lineage>
        <taxon>Eukaryota</taxon>
        <taxon>Viridiplantae</taxon>
        <taxon>Streptophyta</taxon>
        <taxon>Embryophyta</taxon>
        <taxon>Tracheophyta</taxon>
        <taxon>Spermatophyta</taxon>
        <taxon>Magnoliopsida</taxon>
        <taxon>eudicotyledons</taxon>
        <taxon>Gunneridae</taxon>
        <taxon>Pentapetalae</taxon>
        <taxon>rosids</taxon>
        <taxon>fabids</taxon>
        <taxon>Fabales</taxon>
        <taxon>Fabaceae</taxon>
        <taxon>Papilionoideae</taxon>
        <taxon>50 kb inversion clade</taxon>
        <taxon>NPAAA clade</taxon>
        <taxon>Hologalegina</taxon>
        <taxon>IRL clade</taxon>
        <taxon>Trifolieae</taxon>
        <taxon>Trifolium</taxon>
    </lineage>
</organism>
<dbReference type="Pfam" id="PF06136">
    <property type="entry name" value="SOK"/>
    <property type="match status" value="1"/>
</dbReference>
<comment type="caution">
    <text evidence="2">The sequence shown here is derived from an EMBL/GenBank/DDBJ whole genome shotgun (WGS) entry which is preliminary data.</text>
</comment>
<dbReference type="Proteomes" id="UP000265520">
    <property type="component" value="Unassembled WGS sequence"/>
</dbReference>
<feature type="domain" description="SOSEKI DIX-like" evidence="1">
    <location>
        <begin position="1"/>
        <end position="31"/>
    </location>
</feature>
<dbReference type="AlphaFoldDB" id="A0A392VFT4"/>
<protein>
    <submittedName>
        <fullName evidence="2">Auxin-regulated protein</fullName>
    </submittedName>
</protein>
<sequence>MEVPLSDPHGLYLKDVIIRLNLLRGKAMATM</sequence>
<evidence type="ECO:0000259" key="1">
    <source>
        <dbReference type="Pfam" id="PF06136"/>
    </source>
</evidence>